<dbReference type="Proteomes" id="UP001372834">
    <property type="component" value="Unassembled WGS sequence"/>
</dbReference>
<organism evidence="1 2">
    <name type="scientific">Polyplax serrata</name>
    <name type="common">Common mouse louse</name>
    <dbReference type="NCBI Taxonomy" id="468196"/>
    <lineage>
        <taxon>Eukaryota</taxon>
        <taxon>Metazoa</taxon>
        <taxon>Ecdysozoa</taxon>
        <taxon>Arthropoda</taxon>
        <taxon>Hexapoda</taxon>
        <taxon>Insecta</taxon>
        <taxon>Pterygota</taxon>
        <taxon>Neoptera</taxon>
        <taxon>Paraneoptera</taxon>
        <taxon>Psocodea</taxon>
        <taxon>Troctomorpha</taxon>
        <taxon>Phthiraptera</taxon>
        <taxon>Anoplura</taxon>
        <taxon>Polyplacidae</taxon>
        <taxon>Polyplax</taxon>
    </lineage>
</organism>
<protein>
    <submittedName>
        <fullName evidence="1">Uncharacterized protein</fullName>
    </submittedName>
</protein>
<gene>
    <name evidence="1" type="ORF">RUM43_014032</name>
</gene>
<reference evidence="1 2" key="1">
    <citation type="submission" date="2023-10" db="EMBL/GenBank/DDBJ databases">
        <title>Genomes of two closely related lineages of the louse Polyplax serrata with different host specificities.</title>
        <authorList>
            <person name="Martinu J."/>
            <person name="Tarabai H."/>
            <person name="Stefka J."/>
            <person name="Hypsa V."/>
        </authorList>
    </citation>
    <scope>NUCLEOTIDE SEQUENCE [LARGE SCALE GENOMIC DNA]</scope>
    <source>
        <strain evidence="1">HR10_N</strain>
    </source>
</reference>
<comment type="caution">
    <text evidence="1">The sequence shown here is derived from an EMBL/GenBank/DDBJ whole genome shotgun (WGS) entry which is preliminary data.</text>
</comment>
<evidence type="ECO:0000313" key="1">
    <source>
        <dbReference type="EMBL" id="KAK6617804.1"/>
    </source>
</evidence>
<proteinExistence type="predicted"/>
<name>A0AAN8RYW8_POLSC</name>
<accession>A0AAN8RYW8</accession>
<dbReference type="EMBL" id="JAWJWE010000043">
    <property type="protein sequence ID" value="KAK6617804.1"/>
    <property type="molecule type" value="Genomic_DNA"/>
</dbReference>
<evidence type="ECO:0000313" key="2">
    <source>
        <dbReference type="Proteomes" id="UP001372834"/>
    </source>
</evidence>
<sequence length="74" mass="8562">MVSGVNKLTFSLVTLQQQPICYLYSQIRRKVPKRQIKILLLAWILETQYVKGVQVKNEKKTKQTKDSLGGDVRN</sequence>
<dbReference type="AlphaFoldDB" id="A0AAN8RYW8"/>